<dbReference type="InterPro" id="IPR029062">
    <property type="entry name" value="Class_I_gatase-like"/>
</dbReference>
<dbReference type="GO" id="GO:0006535">
    <property type="term" value="P:cysteine biosynthetic process from serine"/>
    <property type="evidence" value="ECO:0007669"/>
    <property type="project" value="UniProtKB-UniRule"/>
</dbReference>
<evidence type="ECO:0000313" key="7">
    <source>
        <dbReference type="Proteomes" id="UP000051647"/>
    </source>
</evidence>
<comment type="subcellular location">
    <subcellularLocation>
        <location evidence="4">Cytoplasm</location>
    </subcellularLocation>
</comment>
<dbReference type="STRING" id="1423815.FC27_GL000449"/>
<dbReference type="PATRIC" id="fig|1423815.3.peg.456"/>
<proteinExistence type="inferred from homology"/>
<evidence type="ECO:0000256" key="3">
    <source>
        <dbReference type="ARBA" id="ARBA00023315"/>
    </source>
</evidence>
<dbReference type="GO" id="GO:0008899">
    <property type="term" value="F:homoserine O-succinyltransferase activity"/>
    <property type="evidence" value="ECO:0007669"/>
    <property type="project" value="TreeGrafter"/>
</dbReference>
<dbReference type="PANTHER" id="PTHR20919:SF0">
    <property type="entry name" value="HOMOSERINE O-SUCCINYLTRANSFERASE"/>
    <property type="match status" value="1"/>
</dbReference>
<evidence type="ECO:0000313" key="6">
    <source>
        <dbReference type="EMBL" id="KRL66711.1"/>
    </source>
</evidence>
<feature type="active site" description="Proton acceptor" evidence="4">
    <location>
        <position position="202"/>
    </location>
</feature>
<evidence type="ECO:0000256" key="1">
    <source>
        <dbReference type="ARBA" id="ARBA00022605"/>
    </source>
</evidence>
<dbReference type="PIRSF" id="PIRSF000450">
    <property type="entry name" value="H_ser_succinyltr"/>
    <property type="match status" value="1"/>
</dbReference>
<dbReference type="Proteomes" id="UP000051647">
    <property type="component" value="Unassembled WGS sequence"/>
</dbReference>
<dbReference type="UniPathway" id="UPA00136">
    <property type="reaction ID" value="UER00199"/>
</dbReference>
<dbReference type="Gene3D" id="3.40.50.880">
    <property type="match status" value="1"/>
</dbReference>
<dbReference type="EMBL" id="AZFA01000012">
    <property type="protein sequence ID" value="KRL66711.1"/>
    <property type="molecule type" value="Genomic_DNA"/>
</dbReference>
<keyword evidence="3 4" id="KW-0012">Acyltransferase</keyword>
<dbReference type="EC" id="2.3.1.30" evidence="4"/>
<feature type="binding site" evidence="4">
    <location>
        <position position="131"/>
    </location>
    <ligand>
        <name>substrate</name>
    </ligand>
</feature>
<sequence>MERVKIGILNLMYNKIETNQNFYRSLTREHSNVEAIYYYSATRYINRKLDPSITSTMRPLDLDELDQLDGFIITGSPIEHLDFNEVSYKDEVNDLLDKLNQLNIPQLYVCWGAMVALNHFYGVEKKILPHKTFGIFQNKILKSSSLLTNISDHFPAPHARYAEMNQQQINDNSQLRINSVNDKGLLFLAEAIDKPQAFLFSHLEYQRDDLQKEYDREYAAHPENDPIHPENYYSPINQKPMFAWKDVQAKFFGNWINEVINSKTKVCN</sequence>
<feature type="site" description="Important for substrate specificity" evidence="4">
    <location>
        <position position="159"/>
    </location>
</feature>
<dbReference type="Pfam" id="PF04204">
    <property type="entry name" value="HTS"/>
    <property type="match status" value="1"/>
</dbReference>
<dbReference type="RefSeq" id="WP_010624327.1">
    <property type="nucleotide sequence ID" value="NZ_AZFA01000012.1"/>
</dbReference>
<feature type="active site" description="Acyl-thioester intermediate" evidence="4 5">
    <location>
        <position position="110"/>
    </location>
</feature>
<feature type="binding site" evidence="4">
    <location>
        <position position="216"/>
    </location>
    <ligand>
        <name>substrate</name>
    </ligand>
</feature>
<dbReference type="eggNOG" id="COG1897">
    <property type="taxonomic scope" value="Bacteria"/>
</dbReference>
<dbReference type="GO" id="GO:0005737">
    <property type="term" value="C:cytoplasm"/>
    <property type="evidence" value="ECO:0007669"/>
    <property type="project" value="UniProtKB-SubCell"/>
</dbReference>
<accession>A0A0R1SC43</accession>
<feature type="site" description="Important for acyl-CoA specificity" evidence="4">
    <location>
        <position position="79"/>
    </location>
</feature>
<gene>
    <name evidence="6" type="ORF">FC27_GL000449</name>
</gene>
<comment type="pathway">
    <text evidence="4">Amino-acid biosynthesis; L-cysteine biosynthesis; L-cysteine from L-serine: step 1/2.</text>
</comment>
<evidence type="ECO:0000256" key="5">
    <source>
        <dbReference type="PIRSR" id="PIRSR000450-1"/>
    </source>
</evidence>
<evidence type="ECO:0000256" key="4">
    <source>
        <dbReference type="HAMAP-Rule" id="MF_00295"/>
    </source>
</evidence>
<keyword evidence="1 4" id="KW-0028">Amino-acid biosynthesis</keyword>
<keyword evidence="2 4" id="KW-0808">Transferase</keyword>
<keyword evidence="4" id="KW-0198">Cysteine biosynthesis</keyword>
<dbReference type="GO" id="GO:0009001">
    <property type="term" value="F:serine O-acetyltransferase activity"/>
    <property type="evidence" value="ECO:0007669"/>
    <property type="project" value="UniProtKB-UniRule"/>
</dbReference>
<organism evidence="6 7">
    <name type="scientific">Companilactobacillus versmoldensis DSM 14857 = KCTC 3814</name>
    <dbReference type="NCBI Taxonomy" id="1423815"/>
    <lineage>
        <taxon>Bacteria</taxon>
        <taxon>Bacillati</taxon>
        <taxon>Bacillota</taxon>
        <taxon>Bacilli</taxon>
        <taxon>Lactobacillales</taxon>
        <taxon>Lactobacillaceae</taxon>
        <taxon>Companilactobacillus</taxon>
    </lineage>
</organism>
<keyword evidence="7" id="KW-1185">Reference proteome</keyword>
<protein>
    <recommendedName>
        <fullName evidence="4">Serine O-acetyltransferase</fullName>
        <shortName evidence="4">SAT</shortName>
        <ecNumber evidence="4">2.3.1.30</ecNumber>
    </recommendedName>
</protein>
<reference evidence="6 7" key="1">
    <citation type="journal article" date="2015" name="Genome Announc.">
        <title>Expanding the biotechnology potential of lactobacilli through comparative genomics of 213 strains and associated genera.</title>
        <authorList>
            <person name="Sun Z."/>
            <person name="Harris H.M."/>
            <person name="McCann A."/>
            <person name="Guo C."/>
            <person name="Argimon S."/>
            <person name="Zhang W."/>
            <person name="Yang X."/>
            <person name="Jeffery I.B."/>
            <person name="Cooney J.C."/>
            <person name="Kagawa T.F."/>
            <person name="Liu W."/>
            <person name="Song Y."/>
            <person name="Salvetti E."/>
            <person name="Wrobel A."/>
            <person name="Rasinkangas P."/>
            <person name="Parkhill J."/>
            <person name="Rea M.C."/>
            <person name="O'Sullivan O."/>
            <person name="Ritari J."/>
            <person name="Douillard F.P."/>
            <person name="Paul Ross R."/>
            <person name="Yang R."/>
            <person name="Briner A.E."/>
            <person name="Felis G.E."/>
            <person name="de Vos W.M."/>
            <person name="Barrangou R."/>
            <person name="Klaenhammer T.R."/>
            <person name="Caufield P.W."/>
            <person name="Cui Y."/>
            <person name="Zhang H."/>
            <person name="O'Toole P.W."/>
        </authorList>
    </citation>
    <scope>NUCLEOTIDE SEQUENCE [LARGE SCALE GENOMIC DNA]</scope>
    <source>
        <strain evidence="6 7">DSM 14857</strain>
    </source>
</reference>
<dbReference type="OrthoDB" id="9772423at2"/>
<comment type="function">
    <text evidence="4">Transfers an acetyl group from acetyl-CoA to L-serine, forming acetyl-L-serine.</text>
</comment>
<name>A0A0R1SC43_9LACO</name>
<keyword evidence="4" id="KW-0963">Cytoplasm</keyword>
<feature type="active site" evidence="4">
    <location>
        <position position="204"/>
    </location>
</feature>
<dbReference type="SUPFAM" id="SSF52317">
    <property type="entry name" value="Class I glutamine amidotransferase-like"/>
    <property type="match status" value="1"/>
</dbReference>
<comment type="caution">
    <text evidence="4">Lacks conserved residue(s) required for the propagation of feature annotation.</text>
</comment>
<dbReference type="InterPro" id="IPR033752">
    <property type="entry name" value="MetA_family"/>
</dbReference>
<comment type="caution">
    <text evidence="6">The sequence shown here is derived from an EMBL/GenBank/DDBJ whole genome shotgun (WGS) entry which is preliminary data.</text>
</comment>
<evidence type="ECO:0000256" key="2">
    <source>
        <dbReference type="ARBA" id="ARBA00022679"/>
    </source>
</evidence>
<dbReference type="PANTHER" id="PTHR20919">
    <property type="entry name" value="HOMOSERINE O-SUCCINYLTRANSFERASE"/>
    <property type="match status" value="1"/>
</dbReference>
<comment type="catalytic activity">
    <reaction evidence="4">
        <text>L-serine + acetyl-CoA = O-acetyl-L-serine + CoA</text>
        <dbReference type="Rhea" id="RHEA:24560"/>
        <dbReference type="ChEBI" id="CHEBI:33384"/>
        <dbReference type="ChEBI" id="CHEBI:57287"/>
        <dbReference type="ChEBI" id="CHEBI:57288"/>
        <dbReference type="ChEBI" id="CHEBI:58340"/>
        <dbReference type="EC" id="2.3.1.30"/>
    </reaction>
</comment>
<comment type="similarity">
    <text evidence="4">Belongs to the MetA family.</text>
</comment>
<dbReference type="HAMAP" id="MF_00295">
    <property type="entry name" value="MetA_acyltransf"/>
    <property type="match status" value="1"/>
</dbReference>
<dbReference type="AlphaFoldDB" id="A0A0R1SC43"/>